<accession>A0A4V6TT11</accession>
<dbReference type="PANTHER" id="PTHR30563:SF0">
    <property type="entry name" value="DNA RECOMBINATION PROTEIN RMUC"/>
    <property type="match status" value="1"/>
</dbReference>
<evidence type="ECO:0000256" key="5">
    <source>
        <dbReference type="SAM" id="Coils"/>
    </source>
</evidence>
<reference evidence="6 7" key="1">
    <citation type="submission" date="2019-04" db="EMBL/GenBank/DDBJ databases">
        <title>Crenobacter sp. nov.</title>
        <authorList>
            <person name="Shi S."/>
        </authorList>
    </citation>
    <scope>NUCLEOTIDE SEQUENCE [LARGE SCALE GENOMIC DNA]</scope>
    <source>
        <strain evidence="6 7">GY 70310</strain>
    </source>
</reference>
<sequence>MGWLIGLMGGVLAGGGVAALCLRGRAAQAFRQGQDEGRLAAAALEGRLDALTGQLADARAREAAQGEACEEMRALLADAQQKLGAYGARAARVPELEARTGQLEAALGEARSHAASLQSQLAAQAAHHEEKLAMLASARAELSDQFRALAGEILEEKTQRFTEHNREQVGLLLTPLSERLGEFGRLVQDTYDKDSKERLTLENELKRLTAMNAQLGEDALALTRALTGGNNKAQGTWGEMVLEKVLEASGLTRDREYRVQVADTVDTGEGVRRYQPDVVIDLPEGKQLVVDAKVSLNAYVRYTAASDEAERARELAAHIAALRTHIRTLSEKRYQDLYQLKTLDFVFMFVPVEPAYLLAVQHDMSLFSEAFERRIMIVGPSTLLATLRTVESIWRYEHQNRNAQEIARQGGLLYDKFAGFAETLEKVGRQLDTARDSHAQAMRQLKDGRGNLMSRAENLRLMGVKASRQLPAHLLPDSADPGGADED</sequence>
<dbReference type="Proteomes" id="UP000308891">
    <property type="component" value="Unassembled WGS sequence"/>
</dbReference>
<comment type="caution">
    <text evidence="6">The sequence shown here is derived from an EMBL/GenBank/DDBJ whole genome shotgun (WGS) entry which is preliminary data.</text>
</comment>
<dbReference type="AlphaFoldDB" id="A0A4V6TT11"/>
<keyword evidence="3 5" id="KW-0175">Coiled coil</keyword>
<keyword evidence="4" id="KW-0233">DNA recombination</keyword>
<evidence type="ECO:0000313" key="7">
    <source>
        <dbReference type="Proteomes" id="UP000308891"/>
    </source>
</evidence>
<dbReference type="GO" id="GO:0006310">
    <property type="term" value="P:DNA recombination"/>
    <property type="evidence" value="ECO:0007669"/>
    <property type="project" value="UniProtKB-KW"/>
</dbReference>
<dbReference type="RefSeq" id="WP_136551024.1">
    <property type="nucleotide sequence ID" value="NZ_STGJ01000001.1"/>
</dbReference>
<evidence type="ECO:0000256" key="4">
    <source>
        <dbReference type="ARBA" id="ARBA00023172"/>
    </source>
</evidence>
<evidence type="ECO:0000256" key="1">
    <source>
        <dbReference type="ARBA" id="ARBA00003416"/>
    </source>
</evidence>
<dbReference type="InterPro" id="IPR003798">
    <property type="entry name" value="DNA_recombination_RmuC"/>
</dbReference>
<organism evidence="6 7">
    <name type="scientific">Crenobacter intestini</name>
    <dbReference type="NCBI Taxonomy" id="2563443"/>
    <lineage>
        <taxon>Bacteria</taxon>
        <taxon>Pseudomonadati</taxon>
        <taxon>Pseudomonadota</taxon>
        <taxon>Betaproteobacteria</taxon>
        <taxon>Neisseriales</taxon>
        <taxon>Neisseriaceae</taxon>
        <taxon>Crenobacter</taxon>
    </lineage>
</organism>
<feature type="coiled-coil region" evidence="5">
    <location>
        <begin position="191"/>
        <end position="218"/>
    </location>
</feature>
<dbReference type="EMBL" id="STGJ01000001">
    <property type="protein sequence ID" value="TIC87013.1"/>
    <property type="molecule type" value="Genomic_DNA"/>
</dbReference>
<protein>
    <submittedName>
        <fullName evidence="6">DNA recombination protein RmuC</fullName>
    </submittedName>
</protein>
<comment type="function">
    <text evidence="1">Involved in DNA recombination.</text>
</comment>
<dbReference type="OrthoDB" id="9765111at2"/>
<name>A0A4V6TT11_9NEIS</name>
<dbReference type="PANTHER" id="PTHR30563">
    <property type="entry name" value="DNA RECOMBINATION PROTEIN RMUC"/>
    <property type="match status" value="1"/>
</dbReference>
<proteinExistence type="inferred from homology"/>
<evidence type="ECO:0000313" key="6">
    <source>
        <dbReference type="EMBL" id="TIC87013.1"/>
    </source>
</evidence>
<gene>
    <name evidence="6" type="primary">rmuC</name>
    <name evidence="6" type="ORF">E5K04_00940</name>
</gene>
<keyword evidence="7" id="KW-1185">Reference proteome</keyword>
<dbReference type="Pfam" id="PF02646">
    <property type="entry name" value="RmuC"/>
    <property type="match status" value="1"/>
</dbReference>
<evidence type="ECO:0000256" key="3">
    <source>
        <dbReference type="ARBA" id="ARBA00023054"/>
    </source>
</evidence>
<comment type="similarity">
    <text evidence="2">Belongs to the RmuC family.</text>
</comment>
<evidence type="ECO:0000256" key="2">
    <source>
        <dbReference type="ARBA" id="ARBA00009840"/>
    </source>
</evidence>